<protein>
    <submittedName>
        <fullName evidence="2">EVE domain-containing protein</fullName>
    </submittedName>
</protein>
<name>A0A120HT96_9DEIN</name>
<proteinExistence type="predicted"/>
<organism evidence="2 3">
    <name type="scientific">Thermus parvatiensis</name>
    <dbReference type="NCBI Taxonomy" id="456163"/>
    <lineage>
        <taxon>Bacteria</taxon>
        <taxon>Thermotogati</taxon>
        <taxon>Deinococcota</taxon>
        <taxon>Deinococci</taxon>
        <taxon>Thermales</taxon>
        <taxon>Thermaceae</taxon>
        <taxon>Thermus</taxon>
    </lineage>
</organism>
<dbReference type="SUPFAM" id="SSF88697">
    <property type="entry name" value="PUA domain-like"/>
    <property type="match status" value="1"/>
</dbReference>
<feature type="domain" description="EVE" evidence="1">
    <location>
        <begin position="2"/>
        <end position="144"/>
    </location>
</feature>
<sequence>MAYWLLKSEPQVYGIEDLEREGRAIWDGVRNYQARNYLMEMQEGDLCFFYHSSATPPGIVGLCRVVATRLPDPTQFDPESPYYDPKATPEKPRWYTVEVAFVEKWPLVPLAELKALFPPDHPLVKRGNRLSVMPVPPEVAEALIARRGSR</sequence>
<reference evidence="2 3" key="1">
    <citation type="submission" date="2016-01" db="EMBL/GenBank/DDBJ databases">
        <title>Genome sequence of Thermus parvatiensis, a thermophile isolated from a hot water spring.</title>
        <authorList>
            <person name="Tripathi C."/>
            <person name="Lal R."/>
        </authorList>
    </citation>
    <scope>NUCLEOTIDE SEQUENCE [LARGE SCALE GENOMIC DNA]</scope>
    <source>
        <strain evidence="2 3">RL</strain>
    </source>
</reference>
<dbReference type="EMBL" id="CP014141">
    <property type="protein sequence ID" value="AMA75771.1"/>
    <property type="molecule type" value="Genomic_DNA"/>
</dbReference>
<dbReference type="RefSeq" id="WP_060384555.1">
    <property type="nucleotide sequence ID" value="NZ_CP014141.1"/>
</dbReference>
<evidence type="ECO:0000313" key="3">
    <source>
        <dbReference type="Proteomes" id="UP000061630"/>
    </source>
</evidence>
<evidence type="ECO:0000259" key="1">
    <source>
        <dbReference type="Pfam" id="PF01878"/>
    </source>
</evidence>
<dbReference type="CDD" id="cd21133">
    <property type="entry name" value="EVE"/>
    <property type="match status" value="1"/>
</dbReference>
<dbReference type="PANTHER" id="PTHR14087:SF7">
    <property type="entry name" value="THYMOCYTE NUCLEAR PROTEIN 1"/>
    <property type="match status" value="1"/>
</dbReference>
<dbReference type="Gene3D" id="3.10.590.10">
    <property type="entry name" value="ph1033 like domains"/>
    <property type="match status" value="1"/>
</dbReference>
<dbReference type="InterPro" id="IPR047197">
    <property type="entry name" value="THYN1-like_EVE"/>
</dbReference>
<dbReference type="InterPro" id="IPR002740">
    <property type="entry name" value="EVE_domain"/>
</dbReference>
<dbReference type="PANTHER" id="PTHR14087">
    <property type="entry name" value="THYMOCYTE NUCLEAR PROTEIN 1"/>
    <property type="match status" value="1"/>
</dbReference>
<dbReference type="KEGG" id="tpar:AV541_06755"/>
<gene>
    <name evidence="2" type="ORF">AV541_06755</name>
</gene>
<dbReference type="Pfam" id="PF01878">
    <property type="entry name" value="EVE"/>
    <property type="match status" value="1"/>
</dbReference>
<dbReference type="InterPro" id="IPR052181">
    <property type="entry name" value="5hmC_binding"/>
</dbReference>
<dbReference type="InterPro" id="IPR015947">
    <property type="entry name" value="PUA-like_sf"/>
</dbReference>
<dbReference type="AlphaFoldDB" id="A0A120HT96"/>
<evidence type="ECO:0000313" key="2">
    <source>
        <dbReference type="EMBL" id="AMA75771.1"/>
    </source>
</evidence>
<accession>A0A120HT96</accession>
<dbReference type="Proteomes" id="UP000061630">
    <property type="component" value="Chromosome"/>
</dbReference>